<dbReference type="AlphaFoldDB" id="A0A068S131"/>
<sequence>MSTPAKVEKNSRGRPAQLWLVVTFGESEIGHDDRETSTQGALDPDENFVRLKTPRFIHHGYSIYKNTKMPITKNSAMKCGVFHRTKLLVGVKRTLGASFTIVVADIRFIECHHQPKWIAGRPLEFFFRLWLVLTFGESEIGHDDRETSTQGALDPDEQLCSIEDPTFHCRVQRYRHLYVLHMLAVA</sequence>
<accession>A0A068S131</accession>
<protein>
    <submittedName>
        <fullName evidence="1">Uncharacterized protein</fullName>
    </submittedName>
</protein>
<evidence type="ECO:0000313" key="2">
    <source>
        <dbReference type="Proteomes" id="UP000027586"/>
    </source>
</evidence>
<dbReference type="Proteomes" id="UP000027586">
    <property type="component" value="Unassembled WGS sequence"/>
</dbReference>
<organism evidence="1 2">
    <name type="scientific">Lichtheimia corymbifera JMRC:FSU:9682</name>
    <dbReference type="NCBI Taxonomy" id="1263082"/>
    <lineage>
        <taxon>Eukaryota</taxon>
        <taxon>Fungi</taxon>
        <taxon>Fungi incertae sedis</taxon>
        <taxon>Mucoromycota</taxon>
        <taxon>Mucoromycotina</taxon>
        <taxon>Mucoromycetes</taxon>
        <taxon>Mucorales</taxon>
        <taxon>Lichtheimiaceae</taxon>
        <taxon>Lichtheimia</taxon>
    </lineage>
</organism>
<keyword evidence="2" id="KW-1185">Reference proteome</keyword>
<reference evidence="1" key="1">
    <citation type="submission" date="2013-08" db="EMBL/GenBank/DDBJ databases">
        <title>Gene expansion shapes genome architecture in the human pathogen Lichtheimia corymbifera: an evolutionary genomics analysis in the ancient terrestrial Mucorales (Mucoromycotina).</title>
        <authorList>
            <person name="Schwartze V.U."/>
            <person name="Winter S."/>
            <person name="Shelest E."/>
            <person name="Marcet-Houben M."/>
            <person name="Horn F."/>
            <person name="Wehner S."/>
            <person name="Hoffmann K."/>
            <person name="Riege K."/>
            <person name="Sammeth M."/>
            <person name="Nowrousian M."/>
            <person name="Valiante V."/>
            <person name="Linde J."/>
            <person name="Jacobsen I.D."/>
            <person name="Marz M."/>
            <person name="Brakhage A.A."/>
            <person name="Gabaldon T."/>
            <person name="Bocker S."/>
            <person name="Voigt K."/>
        </authorList>
    </citation>
    <scope>NUCLEOTIDE SEQUENCE [LARGE SCALE GENOMIC DNA]</scope>
    <source>
        <strain evidence="1">FSU 9682</strain>
    </source>
</reference>
<comment type="caution">
    <text evidence="1">The sequence shown here is derived from an EMBL/GenBank/DDBJ whole genome shotgun (WGS) entry which is preliminary data.</text>
</comment>
<dbReference type="EMBL" id="CBTN010000026">
    <property type="protein sequence ID" value="CDH54956.1"/>
    <property type="molecule type" value="Genomic_DNA"/>
</dbReference>
<name>A0A068S131_9FUNG</name>
<evidence type="ECO:0000313" key="1">
    <source>
        <dbReference type="EMBL" id="CDH54956.1"/>
    </source>
</evidence>
<gene>
    <name evidence="1" type="ORF">LCOR_06159.1</name>
</gene>
<proteinExistence type="predicted"/>
<dbReference type="VEuPathDB" id="FungiDB:LCOR_06159.1"/>